<evidence type="ECO:0000313" key="5">
    <source>
        <dbReference type="Proteomes" id="UP000264840"/>
    </source>
</evidence>
<dbReference type="Proteomes" id="UP000264840">
    <property type="component" value="Unplaced"/>
</dbReference>
<evidence type="ECO:0000313" key="4">
    <source>
        <dbReference type="Ensembl" id="ENSHBUP00000022083.1"/>
    </source>
</evidence>
<reference evidence="4" key="1">
    <citation type="submission" date="2025-08" db="UniProtKB">
        <authorList>
            <consortium name="Ensembl"/>
        </authorList>
    </citation>
    <scope>IDENTIFICATION</scope>
</reference>
<dbReference type="InterPro" id="IPR052634">
    <property type="entry name" value="Sperm_flagellar-bone_growth"/>
</dbReference>
<dbReference type="AlphaFoldDB" id="A0A3Q2W8X1"/>
<organism evidence="4 5">
    <name type="scientific">Haplochromis burtoni</name>
    <name type="common">Burton's mouthbrooder</name>
    <name type="synonym">Chromis burtoni</name>
    <dbReference type="NCBI Taxonomy" id="8153"/>
    <lineage>
        <taxon>Eukaryota</taxon>
        <taxon>Metazoa</taxon>
        <taxon>Chordata</taxon>
        <taxon>Craniata</taxon>
        <taxon>Vertebrata</taxon>
        <taxon>Euteleostomi</taxon>
        <taxon>Actinopterygii</taxon>
        <taxon>Neopterygii</taxon>
        <taxon>Teleostei</taxon>
        <taxon>Neoteleostei</taxon>
        <taxon>Acanthomorphata</taxon>
        <taxon>Ovalentaria</taxon>
        <taxon>Cichlomorphae</taxon>
        <taxon>Cichliformes</taxon>
        <taxon>Cichlidae</taxon>
        <taxon>African cichlids</taxon>
        <taxon>Pseudocrenilabrinae</taxon>
        <taxon>Haplochromini</taxon>
        <taxon>Haplochromis</taxon>
    </lineage>
</organism>
<reference evidence="4" key="2">
    <citation type="submission" date="2025-09" db="UniProtKB">
        <authorList>
            <consortium name="Ensembl"/>
        </authorList>
    </citation>
    <scope>IDENTIFICATION</scope>
</reference>
<dbReference type="GO" id="GO:0002177">
    <property type="term" value="C:manchette"/>
    <property type="evidence" value="ECO:0007669"/>
    <property type="project" value="TreeGrafter"/>
</dbReference>
<dbReference type="SUPFAM" id="SSF52540">
    <property type="entry name" value="P-loop containing nucleoside triphosphate hydrolases"/>
    <property type="match status" value="1"/>
</dbReference>
<dbReference type="Pfam" id="PF22946">
    <property type="entry name" value="SPEF2_D5"/>
    <property type="match status" value="1"/>
</dbReference>
<name>A0A3Q2W8X1_HAPBU</name>
<dbReference type="Ensembl" id="ENSHBUT00000014608.1">
    <property type="protein sequence ID" value="ENSHBUP00000022083.1"/>
    <property type="gene ID" value="ENSHBUG00000002462.1"/>
</dbReference>
<keyword evidence="1" id="KW-0175">Coiled coil</keyword>
<dbReference type="InterPro" id="IPR036872">
    <property type="entry name" value="CH_dom_sf"/>
</dbReference>
<dbReference type="PANTHER" id="PTHR14919">
    <property type="entry name" value="KPL2-RELATED"/>
    <property type="match status" value="1"/>
</dbReference>
<proteinExistence type="predicted"/>
<dbReference type="PROSITE" id="PS50021">
    <property type="entry name" value="CH"/>
    <property type="match status" value="1"/>
</dbReference>
<evidence type="ECO:0000256" key="2">
    <source>
        <dbReference type="SAM" id="MobiDB-lite"/>
    </source>
</evidence>
<dbReference type="InterPro" id="IPR001715">
    <property type="entry name" value="CH_dom"/>
</dbReference>
<evidence type="ECO:0000256" key="1">
    <source>
        <dbReference type="SAM" id="Coils"/>
    </source>
</evidence>
<accession>A0A3Q2W8X1</accession>
<sequence length="691" mass="80061">MSDILCRWLNQELQLSKAVEPKTIAKDFASGYLMGEVLHKYQLQNDFNMFMKKDTSVSKLNNFTRLEPTLQLLGISFDINTAQDLIQEKQGAATRLLYQLYVSLEKNRKAEISGTMMEIMQPAGCASLHKKEHQIYSDVRGLFVEFCMCLLEAFFLLKQVCFDRGQSPIDFSLGNSSQGRDLLGRRNNVMLQSSNRYIQEIRKRLEENAIACKEREKRQDRFLVEQLKVHEAQEEARREEQLVKRLTRQTQQEQRLATQLLQIRMQKEVIRENRLFREQQYQQRRERDFQEALDREAALAQQAKLDRAEEIKKELEFCNRIAVERTQRKYKKHFENCRGILEQIMDLATKVGEYRLLNGNRIPEKLMREWKELLFSGLPLYEPVKDRQPGFGFREPLDTIELQKQEILNNQDYDEYTNMMGEWGWPEEAVEVKLPVTNNDILGYIVQRLRNVVDPPITEPSSSLFPHFILKACVLGKFCSGKTTCLSKIAEAHGIYVLSTDTLIEEALNAHKNGEKLPSQSGWILDGFPFDIAQAHLLEKALGGDVSLEKEVVNSSKNLAKDPNPPKPPPPPAPVLDLVLLLDIPDEHAISRGYTKMAFQDTWPKLEKWFGKKQNILFRVDADVDVQELYSRVESILHQAMLKTQGETDRSEIKEQDEKLPEKEKEKASTSENKTNKQKESSKKGMSHVDY</sequence>
<keyword evidence="5" id="KW-1185">Reference proteome</keyword>
<dbReference type="PANTHER" id="PTHR14919:SF0">
    <property type="entry name" value="SPERM FLAGELLAR PROTEIN 2"/>
    <property type="match status" value="1"/>
</dbReference>
<evidence type="ECO:0000259" key="3">
    <source>
        <dbReference type="PROSITE" id="PS50021"/>
    </source>
</evidence>
<protein>
    <submittedName>
        <fullName evidence="4">Sperm flagellar 2</fullName>
    </submittedName>
</protein>
<dbReference type="GO" id="GO:0007288">
    <property type="term" value="P:sperm axoneme assembly"/>
    <property type="evidence" value="ECO:0007669"/>
    <property type="project" value="TreeGrafter"/>
</dbReference>
<feature type="region of interest" description="Disordered" evidence="2">
    <location>
        <begin position="643"/>
        <end position="691"/>
    </location>
</feature>
<feature type="compositionally biased region" description="Basic and acidic residues" evidence="2">
    <location>
        <begin position="646"/>
        <end position="691"/>
    </location>
</feature>
<feature type="domain" description="Calponin-homology (CH)" evidence="3">
    <location>
        <begin position="1"/>
        <end position="105"/>
    </location>
</feature>
<feature type="coiled-coil region" evidence="1">
    <location>
        <begin position="229"/>
        <end position="256"/>
    </location>
</feature>
<dbReference type="InterPro" id="IPR027417">
    <property type="entry name" value="P-loop_NTPase"/>
</dbReference>
<dbReference type="InterPro" id="IPR054517">
    <property type="entry name" value="SPEF2_D5"/>
</dbReference>
<dbReference type="GeneTree" id="ENSGT00390000008160"/>
<dbReference type="Gene3D" id="1.10.418.10">
    <property type="entry name" value="Calponin-like domain"/>
    <property type="match status" value="1"/>
</dbReference>
<dbReference type="Pfam" id="PF06294">
    <property type="entry name" value="CH_2"/>
    <property type="match status" value="1"/>
</dbReference>
<dbReference type="GO" id="GO:0005737">
    <property type="term" value="C:cytoplasm"/>
    <property type="evidence" value="ECO:0007669"/>
    <property type="project" value="UniProtKB-ARBA"/>
</dbReference>
<dbReference type="GO" id="GO:0097225">
    <property type="term" value="C:sperm midpiece"/>
    <property type="evidence" value="ECO:0007669"/>
    <property type="project" value="TreeGrafter"/>
</dbReference>
<dbReference type="InterPro" id="IPR010441">
    <property type="entry name" value="CH_2"/>
</dbReference>
<dbReference type="Gene3D" id="3.40.50.300">
    <property type="entry name" value="P-loop containing nucleotide triphosphate hydrolases"/>
    <property type="match status" value="2"/>
</dbReference>